<dbReference type="SUPFAM" id="SSF141130">
    <property type="entry name" value="Acetamidase/Formamidase-like"/>
    <property type="match status" value="1"/>
</dbReference>
<dbReference type="Gene3D" id="2.60.120.580">
    <property type="entry name" value="Acetamidase/Formamidase-like domains"/>
    <property type="match status" value="2"/>
</dbReference>
<dbReference type="GO" id="GO:0016811">
    <property type="term" value="F:hydrolase activity, acting on carbon-nitrogen (but not peptide) bonds, in linear amides"/>
    <property type="evidence" value="ECO:0007669"/>
    <property type="project" value="InterPro"/>
</dbReference>
<protein>
    <submittedName>
        <fullName evidence="1">Acetamidase/formamidase family protein</fullName>
    </submittedName>
</protein>
<name>A0A9D1ZBG1_9ACTN</name>
<evidence type="ECO:0000313" key="1">
    <source>
        <dbReference type="EMBL" id="HIY80315.1"/>
    </source>
</evidence>
<dbReference type="InterPro" id="IPR004304">
    <property type="entry name" value="FmdA_AmdA"/>
</dbReference>
<dbReference type="EMBL" id="DXCP01000056">
    <property type="protein sequence ID" value="HIY80315.1"/>
    <property type="molecule type" value="Genomic_DNA"/>
</dbReference>
<dbReference type="Pfam" id="PF03069">
    <property type="entry name" value="FmdA_AmdA"/>
    <property type="match status" value="2"/>
</dbReference>
<organism evidence="1 2">
    <name type="scientific">Candidatus Olsenella excrementavium</name>
    <dbReference type="NCBI Taxonomy" id="2838709"/>
    <lineage>
        <taxon>Bacteria</taxon>
        <taxon>Bacillati</taxon>
        <taxon>Actinomycetota</taxon>
        <taxon>Coriobacteriia</taxon>
        <taxon>Coriobacteriales</taxon>
        <taxon>Atopobiaceae</taxon>
        <taxon>Olsenella</taxon>
    </lineage>
</organism>
<dbReference type="Proteomes" id="UP000824133">
    <property type="component" value="Unassembled WGS sequence"/>
</dbReference>
<dbReference type="PANTHER" id="PTHR31891:SF1">
    <property type="entry name" value="FORMAMIDASE C869.04-RELATED"/>
    <property type="match status" value="1"/>
</dbReference>
<comment type="caution">
    <text evidence="1">The sequence shown here is derived from an EMBL/GenBank/DDBJ whole genome shotgun (WGS) entry which is preliminary data.</text>
</comment>
<dbReference type="Gene3D" id="3.10.28.20">
    <property type="entry name" value="Acetamidase/Formamidase-like domains"/>
    <property type="match status" value="1"/>
</dbReference>
<dbReference type="AlphaFoldDB" id="A0A9D1ZBG1"/>
<gene>
    <name evidence="1" type="ORF">IAA42_07775</name>
</gene>
<proteinExistence type="predicted"/>
<accession>A0A9D1ZBG1</accession>
<reference evidence="1" key="1">
    <citation type="journal article" date="2021" name="PeerJ">
        <title>Extensive microbial diversity within the chicken gut microbiome revealed by metagenomics and culture.</title>
        <authorList>
            <person name="Gilroy R."/>
            <person name="Ravi A."/>
            <person name="Getino M."/>
            <person name="Pursley I."/>
            <person name="Horton D.L."/>
            <person name="Alikhan N.F."/>
            <person name="Baker D."/>
            <person name="Gharbi K."/>
            <person name="Hall N."/>
            <person name="Watson M."/>
            <person name="Adriaenssens E.M."/>
            <person name="Foster-Nyarko E."/>
            <person name="Jarju S."/>
            <person name="Secka A."/>
            <person name="Antonio M."/>
            <person name="Oren A."/>
            <person name="Chaudhuri R.R."/>
            <person name="La Ragione R."/>
            <person name="Hildebrand F."/>
            <person name="Pallen M.J."/>
        </authorList>
    </citation>
    <scope>NUCLEOTIDE SEQUENCE</scope>
    <source>
        <strain evidence="1">ChiHjej10B9-743</strain>
    </source>
</reference>
<sequence length="313" mass="34205">MIHIGKERVYNTLDAAHEPAATVAPGSVVEIETQLNGGDWLNGIEDLWDPSKSRGPNLATVVAVEGARPGDTLVVEVLDVTPGPLGYTGFAGWRNPLSQLIWENDWDVVTKTVRIEDGRVLWSDALTLPVRPMIGTIATAPAGEPQTNRYAYRNGGNMDVQEICPGTTLYLPVEVEGALLHVGDCHAIMGDGEIPHGGAIECAATVTLRLSLRPGYASHGWLRAENDTHIMTIANLDRMKDSFCAACRELIWWMVEDYGFDPKEAYLLLGQVLEARCTMLHGDDGPFSPYVCKVEKRFLVPEGRAARSGEEQP</sequence>
<reference evidence="1" key="2">
    <citation type="submission" date="2021-04" db="EMBL/GenBank/DDBJ databases">
        <authorList>
            <person name="Gilroy R."/>
        </authorList>
    </citation>
    <scope>NUCLEOTIDE SEQUENCE</scope>
    <source>
        <strain evidence="1">ChiHjej10B9-743</strain>
    </source>
</reference>
<dbReference type="PANTHER" id="PTHR31891">
    <property type="entry name" value="FORMAMIDASE C869.04-RELATED"/>
    <property type="match status" value="1"/>
</dbReference>
<evidence type="ECO:0000313" key="2">
    <source>
        <dbReference type="Proteomes" id="UP000824133"/>
    </source>
</evidence>